<dbReference type="Pfam" id="PF05708">
    <property type="entry name" value="Peptidase_C92"/>
    <property type="match status" value="1"/>
</dbReference>
<dbReference type="SUPFAM" id="SSF54001">
    <property type="entry name" value="Cysteine proteinases"/>
    <property type="match status" value="1"/>
</dbReference>
<evidence type="ECO:0008006" key="2">
    <source>
        <dbReference type="Google" id="ProtNLM"/>
    </source>
</evidence>
<dbReference type="AlphaFoldDB" id="A0A1J5PUN7"/>
<gene>
    <name evidence="1" type="ORF">GALL_434990</name>
</gene>
<accession>A0A1J5PUN7</accession>
<dbReference type="Gene3D" id="3.90.1720.10">
    <property type="entry name" value="endopeptidase domain like (from Nostoc punctiforme)"/>
    <property type="match status" value="1"/>
</dbReference>
<evidence type="ECO:0000313" key="1">
    <source>
        <dbReference type="EMBL" id="OIQ74842.1"/>
    </source>
</evidence>
<dbReference type="InterPro" id="IPR024453">
    <property type="entry name" value="Peptidase_C92"/>
</dbReference>
<comment type="caution">
    <text evidence="1">The sequence shown here is derived from an EMBL/GenBank/DDBJ whole genome shotgun (WGS) entry which is preliminary data.</text>
</comment>
<proteinExistence type="predicted"/>
<reference evidence="1" key="1">
    <citation type="submission" date="2016-10" db="EMBL/GenBank/DDBJ databases">
        <title>Sequence of Gallionella enrichment culture.</title>
        <authorList>
            <person name="Poehlein A."/>
            <person name="Muehling M."/>
            <person name="Daniel R."/>
        </authorList>
    </citation>
    <scope>NUCLEOTIDE SEQUENCE</scope>
</reference>
<sequence length="246" mass="27552">MQRGGIRQWAGRGLARYLSAPTHCAPRHAPSDIERVKAALLPCDVLLVEGRSRFSSAIKFLTHSVWSHAAVYVGADSPDDANCFVEADVVDGVRTVGFDEFTGYGLRICRPRELSAADAQAVINAARQRVGHRYDLRNIVDLLLYLWPTPPVPGHLRRRLLALGSGDPTRAICSSLIAQCFQSVRYPILPRVEQVHDDPYCSACVREQWHIRHHSLFVPADFDLSPYFEVIKPQALDVDYRALPWG</sequence>
<organism evidence="1">
    <name type="scientific">mine drainage metagenome</name>
    <dbReference type="NCBI Taxonomy" id="410659"/>
    <lineage>
        <taxon>unclassified sequences</taxon>
        <taxon>metagenomes</taxon>
        <taxon>ecological metagenomes</taxon>
    </lineage>
</organism>
<dbReference type="EMBL" id="MLJW01002367">
    <property type="protein sequence ID" value="OIQ74842.1"/>
    <property type="molecule type" value="Genomic_DNA"/>
</dbReference>
<name>A0A1J5PUN7_9ZZZZ</name>
<dbReference type="InterPro" id="IPR038765">
    <property type="entry name" value="Papain-like_cys_pep_sf"/>
</dbReference>
<protein>
    <recommendedName>
        <fullName evidence="2">Lipo-like protein</fullName>
    </recommendedName>
</protein>